<gene>
    <name evidence="1" type="ORF">FYC51_15585</name>
</gene>
<dbReference type="RefSeq" id="WP_148734699.1">
    <property type="nucleotide sequence ID" value="NZ_VSSB01000002.1"/>
</dbReference>
<comment type="caution">
    <text evidence="1">The sequence shown here is derived from an EMBL/GenBank/DDBJ whole genome shotgun (WGS) entry which is preliminary data.</text>
</comment>
<dbReference type="Pfam" id="PF12900">
    <property type="entry name" value="Pyridox_ox_2"/>
    <property type="match status" value="1"/>
</dbReference>
<proteinExistence type="predicted"/>
<evidence type="ECO:0000313" key="1">
    <source>
        <dbReference type="EMBL" id="TYL50598.1"/>
    </source>
</evidence>
<accession>A0A5S4UWR5</accession>
<sequence>MAEEREPVKVLSDDECWALLVEKDFGRLAVSIGDQPEIFPINYTTVEGGVLLRTAEGTKLFGVTVNNKVAFEIDDYGATDGWSVVIKGRARALESADEIAEAEAASLVPWIPTVKRNFIRIDADVISGRRVTFGPEPEAGLDAS</sequence>
<reference evidence="1 2" key="1">
    <citation type="submission" date="2019-08" db="EMBL/GenBank/DDBJ databases">
        <authorList>
            <person name="Hu J."/>
        </authorList>
    </citation>
    <scope>NUCLEOTIDE SEQUENCE [LARGE SCALE GENOMIC DNA]</scope>
    <source>
        <strain evidence="1 2">NEAU-184</strain>
    </source>
</reference>
<dbReference type="InterPro" id="IPR024747">
    <property type="entry name" value="Pyridox_Oxase-rel"/>
</dbReference>
<dbReference type="Gene3D" id="2.30.110.10">
    <property type="entry name" value="Electron Transport, Fmn-binding Protein, Chain A"/>
    <property type="match status" value="1"/>
</dbReference>
<dbReference type="EMBL" id="VSSB01000002">
    <property type="protein sequence ID" value="TYL50598.1"/>
    <property type="molecule type" value="Genomic_DNA"/>
</dbReference>
<organism evidence="1 2">
    <name type="scientific">Agromyces mariniharenae</name>
    <dbReference type="NCBI Taxonomy" id="2604423"/>
    <lineage>
        <taxon>Bacteria</taxon>
        <taxon>Bacillati</taxon>
        <taxon>Actinomycetota</taxon>
        <taxon>Actinomycetes</taxon>
        <taxon>Micrococcales</taxon>
        <taxon>Microbacteriaceae</taxon>
        <taxon>Agromyces</taxon>
    </lineage>
</organism>
<dbReference type="SUPFAM" id="SSF50475">
    <property type="entry name" value="FMN-binding split barrel"/>
    <property type="match status" value="1"/>
</dbReference>
<keyword evidence="2" id="KW-1185">Reference proteome</keyword>
<name>A0A5S4UWR5_9MICO</name>
<dbReference type="AlphaFoldDB" id="A0A5S4UWR5"/>
<dbReference type="InterPro" id="IPR012349">
    <property type="entry name" value="Split_barrel_FMN-bd"/>
</dbReference>
<dbReference type="Proteomes" id="UP000325243">
    <property type="component" value="Unassembled WGS sequence"/>
</dbReference>
<evidence type="ECO:0000313" key="2">
    <source>
        <dbReference type="Proteomes" id="UP000325243"/>
    </source>
</evidence>
<protein>
    <submittedName>
        <fullName evidence="1">Pyridoxamine 5'-phosphate oxidase family protein</fullName>
    </submittedName>
</protein>